<dbReference type="AlphaFoldDB" id="A0A9W8V8E7"/>
<feature type="non-terminal residue" evidence="1">
    <location>
        <position position="63"/>
    </location>
</feature>
<sequence length="63" mass="7222">MSYNMQRLKVAEIARCISDLMPNDPSKATCELILTLDAKLESLLNDLPDFFKIEFADSEKTQR</sequence>
<accession>A0A9W8V8E7</accession>
<dbReference type="Proteomes" id="UP001152049">
    <property type="component" value="Unassembled WGS sequence"/>
</dbReference>
<reference evidence="1" key="1">
    <citation type="submission" date="2022-09" db="EMBL/GenBank/DDBJ databases">
        <title>Fusarium specimens isolated from Avocado Roots.</title>
        <authorList>
            <person name="Stajich J."/>
            <person name="Roper C."/>
            <person name="Heimlech-Rivalta G."/>
        </authorList>
    </citation>
    <scope>NUCLEOTIDE SEQUENCE</scope>
    <source>
        <strain evidence="1">CF00136</strain>
    </source>
</reference>
<evidence type="ECO:0000313" key="1">
    <source>
        <dbReference type="EMBL" id="KAJ4249118.1"/>
    </source>
</evidence>
<organism evidence="1 2">
    <name type="scientific">Fusarium torreyae</name>
    <dbReference type="NCBI Taxonomy" id="1237075"/>
    <lineage>
        <taxon>Eukaryota</taxon>
        <taxon>Fungi</taxon>
        <taxon>Dikarya</taxon>
        <taxon>Ascomycota</taxon>
        <taxon>Pezizomycotina</taxon>
        <taxon>Sordariomycetes</taxon>
        <taxon>Hypocreomycetidae</taxon>
        <taxon>Hypocreales</taxon>
        <taxon>Nectriaceae</taxon>
        <taxon>Fusarium</taxon>
    </lineage>
</organism>
<dbReference type="EMBL" id="JAOQAZ010000034">
    <property type="protein sequence ID" value="KAJ4249118.1"/>
    <property type="molecule type" value="Genomic_DNA"/>
</dbReference>
<keyword evidence="2" id="KW-1185">Reference proteome</keyword>
<gene>
    <name evidence="1" type="ORF">NW762_012452</name>
</gene>
<dbReference type="OrthoDB" id="3014581at2759"/>
<comment type="caution">
    <text evidence="1">The sequence shown here is derived from an EMBL/GenBank/DDBJ whole genome shotgun (WGS) entry which is preliminary data.</text>
</comment>
<proteinExistence type="predicted"/>
<evidence type="ECO:0000313" key="2">
    <source>
        <dbReference type="Proteomes" id="UP001152049"/>
    </source>
</evidence>
<name>A0A9W8V8E7_9HYPO</name>
<protein>
    <submittedName>
        <fullName evidence="1">Uncharacterized protein</fullName>
    </submittedName>
</protein>